<reference evidence="2" key="1">
    <citation type="submission" date="2020-08" db="EMBL/GenBank/DDBJ databases">
        <title>Chromosome-level assembly of Southern catfish (Silurus meridionalis) provides insights into visual adaptation to the nocturnal and benthic lifestyles.</title>
        <authorList>
            <person name="Zhang Y."/>
            <person name="Wang D."/>
            <person name="Peng Z."/>
        </authorList>
    </citation>
    <scope>NUCLEOTIDE SEQUENCE</scope>
    <source>
        <strain evidence="2">SWU-2019-XX</strain>
        <tissue evidence="2">Muscle</tissue>
    </source>
</reference>
<dbReference type="SUPFAM" id="SSF56672">
    <property type="entry name" value="DNA/RNA polymerases"/>
    <property type="match status" value="1"/>
</dbReference>
<evidence type="ECO:0000259" key="1">
    <source>
        <dbReference type="PROSITE" id="PS50878"/>
    </source>
</evidence>
<dbReference type="PANTHER" id="PTHR47510">
    <property type="entry name" value="REVERSE TRANSCRIPTASE DOMAIN-CONTAINING PROTEIN"/>
    <property type="match status" value="1"/>
</dbReference>
<keyword evidence="3" id="KW-1185">Reference proteome</keyword>
<dbReference type="Proteomes" id="UP000606274">
    <property type="component" value="Unassembled WGS sequence"/>
</dbReference>
<dbReference type="PANTHER" id="PTHR47510:SF3">
    <property type="entry name" value="ENDO_EXONUCLEASE_PHOSPHATASE DOMAIN-CONTAINING PROTEIN"/>
    <property type="match status" value="1"/>
</dbReference>
<gene>
    <name evidence="2" type="ORF">HF521_012217</name>
</gene>
<dbReference type="Pfam" id="PF00078">
    <property type="entry name" value="RVT_1"/>
    <property type="match status" value="1"/>
</dbReference>
<proteinExistence type="predicted"/>
<dbReference type="InterPro" id="IPR000477">
    <property type="entry name" value="RT_dom"/>
</dbReference>
<organism evidence="2 3">
    <name type="scientific">Silurus meridionalis</name>
    <name type="common">Southern catfish</name>
    <name type="synonym">Silurus soldatovi meridionalis</name>
    <dbReference type="NCBI Taxonomy" id="175797"/>
    <lineage>
        <taxon>Eukaryota</taxon>
        <taxon>Metazoa</taxon>
        <taxon>Chordata</taxon>
        <taxon>Craniata</taxon>
        <taxon>Vertebrata</taxon>
        <taxon>Euteleostomi</taxon>
        <taxon>Actinopterygii</taxon>
        <taxon>Neopterygii</taxon>
        <taxon>Teleostei</taxon>
        <taxon>Ostariophysi</taxon>
        <taxon>Siluriformes</taxon>
        <taxon>Siluridae</taxon>
        <taxon>Silurus</taxon>
    </lineage>
</organism>
<dbReference type="AlphaFoldDB" id="A0A8T0AG19"/>
<accession>A0A8T0AG19</accession>
<feature type="non-terminal residue" evidence="2">
    <location>
        <position position="1"/>
    </location>
</feature>
<dbReference type="PROSITE" id="PS50878">
    <property type="entry name" value="RT_POL"/>
    <property type="match status" value="1"/>
</dbReference>
<name>A0A8T0AG19_SILME</name>
<feature type="domain" description="Reverse transcriptase" evidence="1">
    <location>
        <begin position="324"/>
        <end position="521"/>
    </location>
</feature>
<evidence type="ECO:0000313" key="2">
    <source>
        <dbReference type="EMBL" id="KAF7690413.1"/>
    </source>
</evidence>
<protein>
    <recommendedName>
        <fullName evidence="1">Reverse transcriptase domain-containing protein</fullName>
    </recommendedName>
</protein>
<comment type="caution">
    <text evidence="2">The sequence shown here is derived from an EMBL/GenBank/DDBJ whole genome shotgun (WGS) entry which is preliminary data.</text>
</comment>
<dbReference type="InterPro" id="IPR043502">
    <property type="entry name" value="DNA/RNA_pol_sf"/>
</dbReference>
<sequence>PQSLITISGDFNKASLQNILPTFTQYVDCDTRDNKILDLFYANVKEAYKSSPLPPLGRSDHNLVYIRSVNVPVVRKQPPVIRTVQKWSDSSYEALMDCFETTDWEVLCKSHEEDIDSLTECITDYINFCVENTVPTKKVKCYSNNKPWVTSELKVLLNEKKRAFLVGDKDEQKRVQRLLKVKVREGKESYKLKMEQKLQQKNVRGVWKDLNMMSGHENKVRRYIVPGGQTWVDGLNLFFNRFDAGSNDDLEHLPQSSLPQRSPIFLSQAISSSISPISPIFEQVRNGLRRIKINKSQGPDGINPRVLKVCADQICRVVHYIFNLSLRLEKLPVLWKTSCIVPVPKLINPKEFSHYRPISLTSQLMKVFERLVLDYLKSVLCGAVDKLQFAYKTGVGVDDALIYLLHKSLSHLETPDSTVRITFFDFSSAFNTIQPSLLQSKMENAGVHHGMVNWIIDYLSNRPQYVRMQDCVSQVVRCSTGVPQGTVLAPFLFTFYRQIFSTILNHVTFRNFLTTLQLLAV</sequence>
<dbReference type="EMBL" id="JABFDY010000023">
    <property type="protein sequence ID" value="KAF7690413.1"/>
    <property type="molecule type" value="Genomic_DNA"/>
</dbReference>
<evidence type="ECO:0000313" key="3">
    <source>
        <dbReference type="Proteomes" id="UP000606274"/>
    </source>
</evidence>